<gene>
    <name evidence="1" type="ORF">JAAARDRAFT_133771</name>
</gene>
<organism evidence="1 2">
    <name type="scientific">Jaapia argillacea MUCL 33604</name>
    <dbReference type="NCBI Taxonomy" id="933084"/>
    <lineage>
        <taxon>Eukaryota</taxon>
        <taxon>Fungi</taxon>
        <taxon>Dikarya</taxon>
        <taxon>Basidiomycota</taxon>
        <taxon>Agaricomycotina</taxon>
        <taxon>Agaricomycetes</taxon>
        <taxon>Agaricomycetidae</taxon>
        <taxon>Jaapiales</taxon>
        <taxon>Jaapiaceae</taxon>
        <taxon>Jaapia</taxon>
    </lineage>
</organism>
<keyword evidence="2" id="KW-1185">Reference proteome</keyword>
<dbReference type="OrthoDB" id="3257981at2759"/>
<dbReference type="GO" id="GO:0051118">
    <property type="term" value="F:glucan endo-1,3-alpha-glucosidase activity"/>
    <property type="evidence" value="ECO:0007669"/>
    <property type="project" value="InterPro"/>
</dbReference>
<evidence type="ECO:0000313" key="2">
    <source>
        <dbReference type="Proteomes" id="UP000027265"/>
    </source>
</evidence>
<dbReference type="HOGENOM" id="CLU_019141_4_0_1"/>
<dbReference type="InterPro" id="IPR005197">
    <property type="entry name" value="Glyco_hydro_71"/>
</dbReference>
<dbReference type="CDD" id="cd11577">
    <property type="entry name" value="GH71"/>
    <property type="match status" value="1"/>
</dbReference>
<reference evidence="2" key="1">
    <citation type="journal article" date="2014" name="Proc. Natl. Acad. Sci. U.S.A.">
        <title>Extensive sampling of basidiomycete genomes demonstrates inadequacy of the white-rot/brown-rot paradigm for wood decay fungi.</title>
        <authorList>
            <person name="Riley R."/>
            <person name="Salamov A.A."/>
            <person name="Brown D.W."/>
            <person name="Nagy L.G."/>
            <person name="Floudas D."/>
            <person name="Held B.W."/>
            <person name="Levasseur A."/>
            <person name="Lombard V."/>
            <person name="Morin E."/>
            <person name="Otillar R."/>
            <person name="Lindquist E.A."/>
            <person name="Sun H."/>
            <person name="LaButti K.M."/>
            <person name="Schmutz J."/>
            <person name="Jabbour D."/>
            <person name="Luo H."/>
            <person name="Baker S.E."/>
            <person name="Pisabarro A.G."/>
            <person name="Walton J.D."/>
            <person name="Blanchette R.A."/>
            <person name="Henrissat B."/>
            <person name="Martin F."/>
            <person name="Cullen D."/>
            <person name="Hibbett D.S."/>
            <person name="Grigoriev I.V."/>
        </authorList>
    </citation>
    <scope>NUCLEOTIDE SEQUENCE [LARGE SCALE GENOMIC DNA]</scope>
    <source>
        <strain evidence="2">MUCL 33604</strain>
    </source>
</reference>
<evidence type="ECO:0000313" key="1">
    <source>
        <dbReference type="EMBL" id="KDQ55491.1"/>
    </source>
</evidence>
<dbReference type="AlphaFoldDB" id="A0A067PYS1"/>
<proteinExistence type="predicted"/>
<dbReference type="STRING" id="933084.A0A067PYS1"/>
<dbReference type="Pfam" id="PF03659">
    <property type="entry name" value="Glyco_hydro_71"/>
    <property type="match status" value="1"/>
</dbReference>
<dbReference type="Proteomes" id="UP000027265">
    <property type="component" value="Unassembled WGS sequence"/>
</dbReference>
<keyword evidence="1" id="KW-0378">Hydrolase</keyword>
<protein>
    <submittedName>
        <fullName evidence="1">Glycoside hydrolase family 71 protein</fullName>
    </submittedName>
</protein>
<dbReference type="EMBL" id="KL197725">
    <property type="protein sequence ID" value="KDQ55491.1"/>
    <property type="molecule type" value="Genomic_DNA"/>
</dbReference>
<accession>A0A067PYS1</accession>
<sequence length="404" mass="44706">MVFAHFIVGNTRSFTVSDWAQDIALAASKGIDAFALNVGRDDYEASKVADAFTAAADTGFKLFLSFDMTSLPCSGAGDATTLRNYILNYDTHPSQLKYNGKSLVSTFGGEYCTFGTGNLNQGWMNAVKTGMPPIHFIPAFFIDPGAFEGMTVMDGAFNWNSGWPSGASDGNFDSDNNYVAHLEGRTYMANFSPWFFTHYGANSFNKNFIFRADDWHFSHRWELIIANRDVVGLVEAVTWNDFGESHYLGPRHGDQAGSEAWTNGYDHTDWLDLLSYYIEAYKTGIYPSIEKDRIFLWARLSPAAANAPDSVGKPNHWDWTQDYLWAVVLLTAPAQVQLSCGTTRNTYTVPAGLSRLQLPFSQSCSVQASVIRDDLTTLTLAPNGFNFQTNPSSYNFNAFVAASP</sequence>
<name>A0A067PYS1_9AGAM</name>
<dbReference type="InParanoid" id="A0A067PYS1"/>
<dbReference type="Gene3D" id="3.20.20.80">
    <property type="entry name" value="Glycosidases"/>
    <property type="match status" value="1"/>
</dbReference>